<sequence>MKLTHSFSLGIAVFLAPISASAALLAHYDFTDGDILDDEQGNYALTEVAPGTGNVGINPDGSASFPGNGAANGAHLEVVGPGGSANFTVSLWVRTDSWSQGGFQGIFSNLNASTAGNFSWQIDVNSGTLRVVSATANFEIISTDATGFATDTWHHIVLRKTPAGTELFATELGDVGGPNSLGTNDDNPGGLQNFRLGTNRNTDSFFRMDMSNVKIYDDADTPIATLFAEGPQLVPEPSSTALLGLGVLGFVLRRRR</sequence>
<dbReference type="KEGG" id="osu:NT6N_40300"/>
<protein>
    <recommendedName>
        <fullName evidence="2">Ice-binding protein C-terminal domain-containing protein</fullName>
    </recommendedName>
</protein>
<dbReference type="InterPro" id="IPR013320">
    <property type="entry name" value="ConA-like_dom_sf"/>
</dbReference>
<organism evidence="3">
    <name type="scientific">Oceaniferula spumae</name>
    <dbReference type="NCBI Taxonomy" id="2979115"/>
    <lineage>
        <taxon>Bacteria</taxon>
        <taxon>Pseudomonadati</taxon>
        <taxon>Verrucomicrobiota</taxon>
        <taxon>Verrucomicrobiia</taxon>
        <taxon>Verrucomicrobiales</taxon>
        <taxon>Verrucomicrobiaceae</taxon>
        <taxon>Oceaniferula</taxon>
    </lineage>
</organism>
<evidence type="ECO:0000256" key="1">
    <source>
        <dbReference type="SAM" id="SignalP"/>
    </source>
</evidence>
<dbReference type="Pfam" id="PF13385">
    <property type="entry name" value="Laminin_G_3"/>
    <property type="match status" value="1"/>
</dbReference>
<reference evidence="3" key="1">
    <citation type="submission" date="2024-07" db="EMBL/GenBank/DDBJ databases">
        <title>Complete genome sequence of Verrucomicrobiaceae bacterium NT6N.</title>
        <authorList>
            <person name="Huang C."/>
            <person name="Takami H."/>
            <person name="Hamasaki K."/>
        </authorList>
    </citation>
    <scope>NUCLEOTIDE SEQUENCE</scope>
    <source>
        <strain evidence="3">NT6N</strain>
    </source>
</reference>
<dbReference type="AlphaFoldDB" id="A0AAT9FSU1"/>
<name>A0AAT9FSU1_9BACT</name>
<keyword evidence="1" id="KW-0732">Signal</keyword>
<accession>A0AAT9FSU1</accession>
<evidence type="ECO:0000313" key="3">
    <source>
        <dbReference type="EMBL" id="BDS08990.1"/>
    </source>
</evidence>
<dbReference type="EMBL" id="AP026866">
    <property type="protein sequence ID" value="BDS08990.1"/>
    <property type="molecule type" value="Genomic_DNA"/>
</dbReference>
<dbReference type="Pfam" id="PF07589">
    <property type="entry name" value="PEP-CTERM"/>
    <property type="match status" value="1"/>
</dbReference>
<proteinExistence type="predicted"/>
<feature type="domain" description="Ice-binding protein C-terminal" evidence="2">
    <location>
        <begin position="234"/>
        <end position="255"/>
    </location>
</feature>
<dbReference type="SUPFAM" id="SSF49899">
    <property type="entry name" value="Concanavalin A-like lectins/glucanases"/>
    <property type="match status" value="1"/>
</dbReference>
<dbReference type="Gene3D" id="2.60.120.200">
    <property type="match status" value="1"/>
</dbReference>
<evidence type="ECO:0000259" key="2">
    <source>
        <dbReference type="Pfam" id="PF07589"/>
    </source>
</evidence>
<dbReference type="NCBIfam" id="TIGR02595">
    <property type="entry name" value="PEP_CTERM"/>
    <property type="match status" value="1"/>
</dbReference>
<feature type="chain" id="PRO_5043546347" description="Ice-binding protein C-terminal domain-containing protein" evidence="1">
    <location>
        <begin position="23"/>
        <end position="256"/>
    </location>
</feature>
<gene>
    <name evidence="3" type="ORF">NT6N_40300</name>
</gene>
<feature type="signal peptide" evidence="1">
    <location>
        <begin position="1"/>
        <end position="22"/>
    </location>
</feature>
<dbReference type="InterPro" id="IPR013424">
    <property type="entry name" value="Ice-binding_C"/>
</dbReference>